<dbReference type="PANTHER" id="PTHR42714:SF2">
    <property type="entry name" value="TRNA MODIFICATION GTPASE GTPBP3, MITOCHONDRIAL"/>
    <property type="match status" value="1"/>
</dbReference>
<accession>A0A7L3AZ20</accession>
<evidence type="ECO:0000256" key="3">
    <source>
        <dbReference type="ARBA" id="ARBA00022741"/>
    </source>
</evidence>
<evidence type="ECO:0000313" key="8">
    <source>
        <dbReference type="EMBL" id="NXT25402.1"/>
    </source>
</evidence>
<dbReference type="GO" id="GO:0030488">
    <property type="term" value="P:tRNA methylation"/>
    <property type="evidence" value="ECO:0007669"/>
    <property type="project" value="TreeGrafter"/>
</dbReference>
<dbReference type="InterPro" id="IPR025867">
    <property type="entry name" value="MnmE_helical"/>
</dbReference>
<dbReference type="SUPFAM" id="SSF116878">
    <property type="entry name" value="TrmE connector domain"/>
    <property type="match status" value="1"/>
</dbReference>
<evidence type="ECO:0000256" key="2">
    <source>
        <dbReference type="ARBA" id="ARBA00022694"/>
    </source>
</evidence>
<dbReference type="Gene3D" id="3.30.1360.120">
    <property type="entry name" value="Probable tRNA modification gtpase trme, domain 1"/>
    <property type="match status" value="1"/>
</dbReference>
<proteinExistence type="inferred from homology"/>
<feature type="region of interest" description="Disordered" evidence="6">
    <location>
        <begin position="120"/>
        <end position="145"/>
    </location>
</feature>
<dbReference type="InterPro" id="IPR004520">
    <property type="entry name" value="GTPase_MnmE"/>
</dbReference>
<dbReference type="InterPro" id="IPR005225">
    <property type="entry name" value="Small_GTP-bd"/>
</dbReference>
<feature type="non-terminal residue" evidence="8">
    <location>
        <position position="422"/>
    </location>
</feature>
<evidence type="ECO:0000256" key="6">
    <source>
        <dbReference type="SAM" id="MobiDB-lite"/>
    </source>
</evidence>
<dbReference type="Gene3D" id="1.20.120.430">
    <property type="entry name" value="tRNA modification GTPase MnmE domain 2"/>
    <property type="match status" value="2"/>
</dbReference>
<keyword evidence="2" id="KW-0819">tRNA processing</keyword>
<dbReference type="GO" id="GO:0005739">
    <property type="term" value="C:mitochondrion"/>
    <property type="evidence" value="ECO:0007669"/>
    <property type="project" value="TreeGrafter"/>
</dbReference>
<evidence type="ECO:0000259" key="7">
    <source>
        <dbReference type="PROSITE" id="PS51709"/>
    </source>
</evidence>
<dbReference type="InterPro" id="IPR031168">
    <property type="entry name" value="G_TrmE"/>
</dbReference>
<dbReference type="InterPro" id="IPR018948">
    <property type="entry name" value="GTP-bd_TrmE_N"/>
</dbReference>
<dbReference type="FunFam" id="3.40.50.300:FF:000924">
    <property type="entry name" value="tRNA modification GTPase GTPBP3, mitochondrial"/>
    <property type="match status" value="1"/>
</dbReference>
<evidence type="ECO:0000256" key="5">
    <source>
        <dbReference type="ARBA" id="ARBA00023134"/>
    </source>
</evidence>
<dbReference type="Pfam" id="PF01926">
    <property type="entry name" value="MMR_HSR1"/>
    <property type="match status" value="1"/>
</dbReference>
<evidence type="ECO:0000313" key="9">
    <source>
        <dbReference type="Proteomes" id="UP000536260"/>
    </source>
</evidence>
<dbReference type="InterPro" id="IPR027417">
    <property type="entry name" value="P-loop_NTPase"/>
</dbReference>
<dbReference type="EMBL" id="VZTO01017380">
    <property type="protein sequence ID" value="NXT25402.1"/>
    <property type="molecule type" value="Genomic_DNA"/>
</dbReference>
<dbReference type="Pfam" id="PF10396">
    <property type="entry name" value="TrmE_N"/>
    <property type="match status" value="1"/>
</dbReference>
<keyword evidence="5" id="KW-0342">GTP-binding</keyword>
<dbReference type="SUPFAM" id="SSF52540">
    <property type="entry name" value="P-loop containing nucleoside triphosphate hydrolases"/>
    <property type="match status" value="1"/>
</dbReference>
<gene>
    <name evidence="8" type="primary">Gtpbp3</name>
    <name evidence="8" type="ORF">SYRPAR_R13629</name>
</gene>
<dbReference type="GO" id="GO:0002098">
    <property type="term" value="P:tRNA wobble uridine modification"/>
    <property type="evidence" value="ECO:0007669"/>
    <property type="project" value="TreeGrafter"/>
</dbReference>
<feature type="domain" description="TrmE-type G" evidence="7">
    <location>
        <begin position="179"/>
        <end position="344"/>
    </location>
</feature>
<dbReference type="Pfam" id="PF12631">
    <property type="entry name" value="MnmE_helical"/>
    <property type="match status" value="1"/>
</dbReference>
<keyword evidence="4" id="KW-0378">Hydrolase</keyword>
<name>A0A7L3AZ20_9AVES</name>
<dbReference type="Gene3D" id="3.40.50.300">
    <property type="entry name" value="P-loop containing nucleotide triphosphate hydrolases"/>
    <property type="match status" value="1"/>
</dbReference>
<sequence>GPRSFTGEDCAELHVHGGPAVVSGVLRALGRLPGLRAAEPGEFTRRAFRRGKLDLTAAEGLGDLIRAETEAQRRQALRQMEGELGRLYQRWSETLTQALAHLEAYIDFSEDDNVEEEVLSQGEAGRAVGGGQDAGSLLSPHPPCPPGSVPTVDATVRALEQEIGAHLQDGRRGELLRGGVHAVIAGPPNVGKSSLLNLLCQRPAAIVSPVAGTTRDVVEVSLDVGGYPLVLSDTAGLRDATDPVEREGVSRARDRLQQADLVLAVLDAAAVEPEGLGAALGSLLPPPTTPCILILNKADLLEGGGGALRDACARGDPLPPATLLSCKTGEGLDALLELLARELARLCGDPLSGSPSLTQSRHSLHLGDCAVALARYGRDRHRDLGLAAERLRLARRHLGRITGHVGAEDILDVIFRDFCIGK</sequence>
<reference evidence="8 9" key="1">
    <citation type="submission" date="2019-09" db="EMBL/GenBank/DDBJ databases">
        <title>Bird 10,000 Genomes (B10K) Project - Family phase.</title>
        <authorList>
            <person name="Zhang G."/>
        </authorList>
    </citation>
    <scope>NUCLEOTIDE SEQUENCE [LARGE SCALE GENOMIC DNA]</scope>
    <source>
        <strain evidence="8">B10K-DU-003-42</strain>
        <tissue evidence="8">Mixed tissue sample</tissue>
    </source>
</reference>
<organism evidence="8 9">
    <name type="scientific">Syrrhaptes paradoxus</name>
    <name type="common">Pallas's sandgrouse</name>
    <dbReference type="NCBI Taxonomy" id="302527"/>
    <lineage>
        <taxon>Eukaryota</taxon>
        <taxon>Metazoa</taxon>
        <taxon>Chordata</taxon>
        <taxon>Craniata</taxon>
        <taxon>Vertebrata</taxon>
        <taxon>Euteleostomi</taxon>
        <taxon>Archelosauria</taxon>
        <taxon>Archosauria</taxon>
        <taxon>Dinosauria</taxon>
        <taxon>Saurischia</taxon>
        <taxon>Theropoda</taxon>
        <taxon>Coelurosauria</taxon>
        <taxon>Aves</taxon>
        <taxon>Neognathae</taxon>
        <taxon>Neoaves</taxon>
        <taxon>Columbimorphae</taxon>
        <taxon>Pterocliformes</taxon>
        <taxon>Pteroclidae</taxon>
        <taxon>Syrrhaptes</taxon>
    </lineage>
</organism>
<dbReference type="PROSITE" id="PS51709">
    <property type="entry name" value="G_TRME"/>
    <property type="match status" value="1"/>
</dbReference>
<dbReference type="InterPro" id="IPR027266">
    <property type="entry name" value="TrmE/GcvT-like"/>
</dbReference>
<dbReference type="InterPro" id="IPR027368">
    <property type="entry name" value="MnmE_dom2"/>
</dbReference>
<comment type="similarity">
    <text evidence="1">Belongs to the TRAFAC class TrmE-Era-EngA-EngB-Septin-like GTPase superfamily. TrmE GTPase family.</text>
</comment>
<comment type="caution">
    <text evidence="8">The sequence shown here is derived from an EMBL/GenBank/DDBJ whole genome shotgun (WGS) entry which is preliminary data.</text>
</comment>
<feature type="non-terminal residue" evidence="8">
    <location>
        <position position="1"/>
    </location>
</feature>
<evidence type="ECO:0000256" key="4">
    <source>
        <dbReference type="ARBA" id="ARBA00022801"/>
    </source>
</evidence>
<evidence type="ECO:0000256" key="1">
    <source>
        <dbReference type="ARBA" id="ARBA00011043"/>
    </source>
</evidence>
<dbReference type="CDD" id="cd14858">
    <property type="entry name" value="TrmE_N"/>
    <property type="match status" value="1"/>
</dbReference>
<keyword evidence="9" id="KW-1185">Reference proteome</keyword>
<dbReference type="NCBIfam" id="TIGR00231">
    <property type="entry name" value="small_GTP"/>
    <property type="match status" value="1"/>
</dbReference>
<dbReference type="Proteomes" id="UP000536260">
    <property type="component" value="Unassembled WGS sequence"/>
</dbReference>
<dbReference type="HAMAP" id="MF_00379">
    <property type="entry name" value="GTPase_MnmE"/>
    <property type="match status" value="1"/>
</dbReference>
<dbReference type="InterPro" id="IPR006073">
    <property type="entry name" value="GTP-bd"/>
</dbReference>
<protein>
    <submittedName>
        <fullName evidence="8">GTPB3 GTPase</fullName>
    </submittedName>
</protein>
<dbReference type="PANTHER" id="PTHR42714">
    <property type="entry name" value="TRNA MODIFICATION GTPASE GTPBP3"/>
    <property type="match status" value="1"/>
</dbReference>
<dbReference type="CDD" id="cd04164">
    <property type="entry name" value="trmE"/>
    <property type="match status" value="1"/>
</dbReference>
<dbReference type="GO" id="GO:0005525">
    <property type="term" value="F:GTP binding"/>
    <property type="evidence" value="ECO:0007669"/>
    <property type="project" value="UniProtKB-KW"/>
</dbReference>
<dbReference type="AlphaFoldDB" id="A0A7L3AZ20"/>
<keyword evidence="3" id="KW-0547">Nucleotide-binding</keyword>
<dbReference type="GO" id="GO:0003924">
    <property type="term" value="F:GTPase activity"/>
    <property type="evidence" value="ECO:0007669"/>
    <property type="project" value="InterPro"/>
</dbReference>